<reference evidence="2 3" key="1">
    <citation type="journal article" date="2019" name="Int. J. Syst. Evol. Microbiol.">
        <title>The Global Catalogue of Microorganisms (GCM) 10K type strain sequencing project: providing services to taxonomists for standard genome sequencing and annotation.</title>
        <authorList>
            <consortium name="The Broad Institute Genomics Platform"/>
            <consortium name="The Broad Institute Genome Sequencing Center for Infectious Disease"/>
            <person name="Wu L."/>
            <person name="Ma J."/>
        </authorList>
    </citation>
    <scope>NUCLEOTIDE SEQUENCE [LARGE SCALE GENOMIC DNA]</scope>
    <source>
        <strain evidence="2 3">JCM 14559</strain>
    </source>
</reference>
<evidence type="ECO:0000313" key="3">
    <source>
        <dbReference type="Proteomes" id="UP001500897"/>
    </source>
</evidence>
<proteinExistence type="predicted"/>
<feature type="region of interest" description="Disordered" evidence="1">
    <location>
        <begin position="1"/>
        <end position="75"/>
    </location>
</feature>
<dbReference type="Proteomes" id="UP001500897">
    <property type="component" value="Unassembled WGS sequence"/>
</dbReference>
<keyword evidence="3" id="KW-1185">Reference proteome</keyword>
<organism evidence="2 3">
    <name type="scientific">Kitasatospora saccharophila</name>
    <dbReference type="NCBI Taxonomy" id="407973"/>
    <lineage>
        <taxon>Bacteria</taxon>
        <taxon>Bacillati</taxon>
        <taxon>Actinomycetota</taxon>
        <taxon>Actinomycetes</taxon>
        <taxon>Kitasatosporales</taxon>
        <taxon>Streptomycetaceae</taxon>
        <taxon>Kitasatospora</taxon>
    </lineage>
</organism>
<gene>
    <name evidence="2" type="ORF">GCM10009759_51560</name>
</gene>
<feature type="compositionally biased region" description="Polar residues" evidence="1">
    <location>
        <begin position="40"/>
        <end position="52"/>
    </location>
</feature>
<comment type="caution">
    <text evidence="2">The sequence shown here is derived from an EMBL/GenBank/DDBJ whole genome shotgun (WGS) entry which is preliminary data.</text>
</comment>
<accession>A0ABN2XEU1</accession>
<evidence type="ECO:0000313" key="2">
    <source>
        <dbReference type="EMBL" id="GAA2110303.1"/>
    </source>
</evidence>
<protein>
    <submittedName>
        <fullName evidence="2">Uncharacterized protein</fullName>
    </submittedName>
</protein>
<name>A0ABN2XEU1_9ACTN</name>
<sequence length="225" mass="24031">MSGESTACRGRYTLSPPSAPSAGPPSRHQEPPAIAPPPALTSTNPPTETVPTRTLPKRAPSGSGRVPAMRTTPWDEVGPGRLFPHLDDPSALLPPLRAAAGSLRDFAERFGGDWQLSWHELPAGPCGPAGYAEGPGMWCEAELDAPRDPLEWHPLPGPPWELSVRTAVRCAAPVDCGSHRVHELPERAFDDPVAAVTALAEGVRWAVERALAAPPDSWARHARRC</sequence>
<dbReference type="EMBL" id="BAAANS010000038">
    <property type="protein sequence ID" value="GAA2110303.1"/>
    <property type="molecule type" value="Genomic_DNA"/>
</dbReference>
<evidence type="ECO:0000256" key="1">
    <source>
        <dbReference type="SAM" id="MobiDB-lite"/>
    </source>
</evidence>